<sequence length="370" mass="40876">MKRALDLPITTSSAKLLALGVVNTYRELREAHLTSQYTRLAQTESGRRLLNRIHVQHNHCTEGREGYVKTDRRCGDTSYWKVSAALVGEGHVQRELPQATGAAAPDRFSRDPPSPSGGPSAYRTLLPTIPTGKLSENASFLHGDPSARSYGVEDFASALKNITDLRAIECLSAPFSTTTEGDCLDINPSQREVAVKVHWLPPRVPDELIVRQLERFGRMQRVKRDGWRKPGLAHMTGTSRVYHIIPSSPTSLEDIPHQATVQGCPILIEDAVVPFVPLLRPRPRTLHGLVRRQSQAASVRTASAGGIHGRGRHGGHDEQRRSRSSRFQCNANRRVQPAPLYISPAGLRVPAAEECSNPEEVREATGEERE</sequence>
<dbReference type="Proteomes" id="UP000821853">
    <property type="component" value="Unassembled WGS sequence"/>
</dbReference>
<name>A0A9J6HBP8_HAELO</name>
<evidence type="ECO:0000313" key="2">
    <source>
        <dbReference type="EMBL" id="KAH9384157.1"/>
    </source>
</evidence>
<accession>A0A9J6HBP8</accession>
<evidence type="ECO:0000313" key="3">
    <source>
        <dbReference type="Proteomes" id="UP000821853"/>
    </source>
</evidence>
<protein>
    <submittedName>
        <fullName evidence="2">Uncharacterized protein</fullName>
    </submittedName>
</protein>
<feature type="region of interest" description="Disordered" evidence="1">
    <location>
        <begin position="96"/>
        <end position="120"/>
    </location>
</feature>
<proteinExistence type="predicted"/>
<reference evidence="2 3" key="1">
    <citation type="journal article" date="2020" name="Cell">
        <title>Large-Scale Comparative Analyses of Tick Genomes Elucidate Their Genetic Diversity and Vector Capacities.</title>
        <authorList>
            <consortium name="Tick Genome and Microbiome Consortium (TIGMIC)"/>
            <person name="Jia N."/>
            <person name="Wang J."/>
            <person name="Shi W."/>
            <person name="Du L."/>
            <person name="Sun Y."/>
            <person name="Zhan W."/>
            <person name="Jiang J.F."/>
            <person name="Wang Q."/>
            <person name="Zhang B."/>
            <person name="Ji P."/>
            <person name="Bell-Sakyi L."/>
            <person name="Cui X.M."/>
            <person name="Yuan T.T."/>
            <person name="Jiang B.G."/>
            <person name="Yang W.F."/>
            <person name="Lam T.T."/>
            <person name="Chang Q.C."/>
            <person name="Ding S.J."/>
            <person name="Wang X.J."/>
            <person name="Zhu J.G."/>
            <person name="Ruan X.D."/>
            <person name="Zhao L."/>
            <person name="Wei J.T."/>
            <person name="Ye R.Z."/>
            <person name="Que T.C."/>
            <person name="Du C.H."/>
            <person name="Zhou Y.H."/>
            <person name="Cheng J.X."/>
            <person name="Dai P.F."/>
            <person name="Guo W.B."/>
            <person name="Han X.H."/>
            <person name="Huang E.J."/>
            <person name="Li L.F."/>
            <person name="Wei W."/>
            <person name="Gao Y.C."/>
            <person name="Liu J.Z."/>
            <person name="Shao H.Z."/>
            <person name="Wang X."/>
            <person name="Wang C.C."/>
            <person name="Yang T.C."/>
            <person name="Huo Q.B."/>
            <person name="Li W."/>
            <person name="Chen H.Y."/>
            <person name="Chen S.E."/>
            <person name="Zhou L.G."/>
            <person name="Ni X.B."/>
            <person name="Tian J.H."/>
            <person name="Sheng Y."/>
            <person name="Liu T."/>
            <person name="Pan Y.S."/>
            <person name="Xia L.Y."/>
            <person name="Li J."/>
            <person name="Zhao F."/>
            <person name="Cao W.C."/>
        </authorList>
    </citation>
    <scope>NUCLEOTIDE SEQUENCE [LARGE SCALE GENOMIC DNA]</scope>
    <source>
        <strain evidence="2">HaeL-2018</strain>
    </source>
</reference>
<dbReference type="OrthoDB" id="6494660at2759"/>
<feature type="compositionally biased region" description="Basic and acidic residues" evidence="1">
    <location>
        <begin position="359"/>
        <end position="370"/>
    </location>
</feature>
<feature type="region of interest" description="Disordered" evidence="1">
    <location>
        <begin position="291"/>
        <end position="330"/>
    </location>
</feature>
<comment type="caution">
    <text evidence="2">The sequence shown here is derived from an EMBL/GenBank/DDBJ whole genome shotgun (WGS) entry which is preliminary data.</text>
</comment>
<dbReference type="EMBL" id="JABSTR010001703">
    <property type="protein sequence ID" value="KAH9384157.1"/>
    <property type="molecule type" value="Genomic_DNA"/>
</dbReference>
<organism evidence="2 3">
    <name type="scientific">Haemaphysalis longicornis</name>
    <name type="common">Bush tick</name>
    <dbReference type="NCBI Taxonomy" id="44386"/>
    <lineage>
        <taxon>Eukaryota</taxon>
        <taxon>Metazoa</taxon>
        <taxon>Ecdysozoa</taxon>
        <taxon>Arthropoda</taxon>
        <taxon>Chelicerata</taxon>
        <taxon>Arachnida</taxon>
        <taxon>Acari</taxon>
        <taxon>Parasitiformes</taxon>
        <taxon>Ixodida</taxon>
        <taxon>Ixodoidea</taxon>
        <taxon>Ixodidae</taxon>
        <taxon>Haemaphysalinae</taxon>
        <taxon>Haemaphysalis</taxon>
    </lineage>
</organism>
<dbReference type="VEuPathDB" id="VectorBase:HLOH_064424"/>
<gene>
    <name evidence="2" type="ORF">HPB48_026150</name>
</gene>
<feature type="compositionally biased region" description="Polar residues" evidence="1">
    <location>
        <begin position="292"/>
        <end position="301"/>
    </location>
</feature>
<feature type="region of interest" description="Disordered" evidence="1">
    <location>
        <begin position="348"/>
        <end position="370"/>
    </location>
</feature>
<evidence type="ECO:0000256" key="1">
    <source>
        <dbReference type="SAM" id="MobiDB-lite"/>
    </source>
</evidence>
<keyword evidence="3" id="KW-1185">Reference proteome</keyword>
<dbReference type="AlphaFoldDB" id="A0A9J6HBP8"/>